<sequence length="445" mass="49701">MERPLSAVTKPRVLNLASTKYTISFTEVKRGIDIRSSDGRAFTQRLPVRARAQVSYVRKRRGPSAPCKWRSSCFRELGLDISQLSATSRMKPTEEEEEEEETNTMSLLAVSHGSFAENNTCSPSEDMSEVADEEEQSILYSMVTKILKLIAREIYLSYKFVSYDLTATVLPGALISIVSHIKLNYMLGSNIKSAPLWRNLLCSITWTWLFIYAFTLANQTQSAQNGGEDSTNKPSRPIPLKLVTINGGLWRLGLVCTNFVLYGMYLGSGLLSATWVACALILNFVDASLNSLHWLIKPIVMMVGTVVINMVNISIVAPSFINYPTLIFMAATAIAVGLGSSTHDHRDVEGDRVSGGRVTLPIMLGNMPARVVTNFLLLCCWATLHASLLYLNRPFNAATSFVILVWCLLLCFRTWTLQSPSEDHKTYSLFVYLYSFVNIAYYWAV</sequence>
<dbReference type="AlphaFoldDB" id="A0A8T2UPR8"/>
<reference evidence="6" key="1">
    <citation type="submission" date="2021-08" db="EMBL/GenBank/DDBJ databases">
        <title>WGS assembly of Ceratopteris richardii.</title>
        <authorList>
            <person name="Marchant D.B."/>
            <person name="Chen G."/>
            <person name="Jenkins J."/>
            <person name="Shu S."/>
            <person name="Leebens-Mack J."/>
            <person name="Grimwood J."/>
            <person name="Schmutz J."/>
            <person name="Soltis P."/>
            <person name="Soltis D."/>
            <person name="Chen Z.-H."/>
        </authorList>
    </citation>
    <scope>NUCLEOTIDE SEQUENCE</scope>
    <source>
        <strain evidence="6">Whitten #5841</strain>
        <tissue evidence="6">Leaf</tissue>
    </source>
</reference>
<evidence type="ECO:0000256" key="1">
    <source>
        <dbReference type="ARBA" id="ARBA00004141"/>
    </source>
</evidence>
<evidence type="ECO:0000313" key="7">
    <source>
        <dbReference type="Proteomes" id="UP000825935"/>
    </source>
</evidence>
<keyword evidence="2 5" id="KW-0812">Transmembrane</keyword>
<accession>A0A8T2UPR8</accession>
<feature type="transmembrane region" description="Helical" evidence="5">
    <location>
        <begin position="294"/>
        <end position="315"/>
    </location>
</feature>
<evidence type="ECO:0000256" key="5">
    <source>
        <dbReference type="SAM" id="Phobius"/>
    </source>
</evidence>
<proteinExistence type="predicted"/>
<keyword evidence="7" id="KW-1185">Reference proteome</keyword>
<comment type="subcellular location">
    <subcellularLocation>
        <location evidence="1">Membrane</location>
        <topology evidence="1">Multi-pass membrane protein</topology>
    </subcellularLocation>
</comment>
<evidence type="ECO:0000256" key="2">
    <source>
        <dbReference type="ARBA" id="ARBA00022692"/>
    </source>
</evidence>
<dbReference type="InterPro" id="IPR050475">
    <property type="entry name" value="Prenyltransferase_related"/>
</dbReference>
<dbReference type="OrthoDB" id="434972at2759"/>
<dbReference type="PANTHER" id="PTHR42723:SF1">
    <property type="entry name" value="CHLOROPHYLL SYNTHASE, CHLOROPLASTIC"/>
    <property type="match status" value="1"/>
</dbReference>
<evidence type="ECO:0000313" key="6">
    <source>
        <dbReference type="EMBL" id="KAH7435374.1"/>
    </source>
</evidence>
<name>A0A8T2UPR8_CERRI</name>
<comment type="caution">
    <text evidence="6">The sequence shown here is derived from an EMBL/GenBank/DDBJ whole genome shotgun (WGS) entry which is preliminary data.</text>
</comment>
<feature type="transmembrane region" description="Helical" evidence="5">
    <location>
        <begin position="427"/>
        <end position="444"/>
    </location>
</feature>
<organism evidence="6 7">
    <name type="scientific">Ceratopteris richardii</name>
    <name type="common">Triangle waterfern</name>
    <dbReference type="NCBI Taxonomy" id="49495"/>
    <lineage>
        <taxon>Eukaryota</taxon>
        <taxon>Viridiplantae</taxon>
        <taxon>Streptophyta</taxon>
        <taxon>Embryophyta</taxon>
        <taxon>Tracheophyta</taxon>
        <taxon>Polypodiopsida</taxon>
        <taxon>Polypodiidae</taxon>
        <taxon>Polypodiales</taxon>
        <taxon>Pteridineae</taxon>
        <taxon>Pteridaceae</taxon>
        <taxon>Parkerioideae</taxon>
        <taxon>Ceratopteris</taxon>
    </lineage>
</organism>
<feature type="transmembrane region" description="Helical" evidence="5">
    <location>
        <begin position="397"/>
        <end position="415"/>
    </location>
</feature>
<protein>
    <submittedName>
        <fullName evidence="6">Uncharacterized protein</fullName>
    </submittedName>
</protein>
<feature type="transmembrane region" description="Helical" evidence="5">
    <location>
        <begin position="259"/>
        <end position="282"/>
    </location>
</feature>
<keyword evidence="4 5" id="KW-0472">Membrane</keyword>
<dbReference type="EMBL" id="CM035411">
    <property type="protein sequence ID" value="KAH7435374.1"/>
    <property type="molecule type" value="Genomic_DNA"/>
</dbReference>
<dbReference type="Proteomes" id="UP000825935">
    <property type="component" value="Chromosome 6"/>
</dbReference>
<feature type="transmembrane region" description="Helical" evidence="5">
    <location>
        <begin position="321"/>
        <end position="339"/>
    </location>
</feature>
<dbReference type="Pfam" id="PF01040">
    <property type="entry name" value="UbiA"/>
    <property type="match status" value="1"/>
</dbReference>
<keyword evidence="3 5" id="KW-1133">Transmembrane helix</keyword>
<evidence type="ECO:0000256" key="3">
    <source>
        <dbReference type="ARBA" id="ARBA00022989"/>
    </source>
</evidence>
<evidence type="ECO:0000256" key="4">
    <source>
        <dbReference type="ARBA" id="ARBA00023136"/>
    </source>
</evidence>
<dbReference type="GO" id="GO:0016020">
    <property type="term" value="C:membrane"/>
    <property type="evidence" value="ECO:0007669"/>
    <property type="project" value="UniProtKB-SubCell"/>
</dbReference>
<feature type="transmembrane region" description="Helical" evidence="5">
    <location>
        <begin position="196"/>
        <end position="215"/>
    </location>
</feature>
<dbReference type="InterPro" id="IPR000537">
    <property type="entry name" value="UbiA_prenyltransferase"/>
</dbReference>
<dbReference type="GO" id="GO:0016765">
    <property type="term" value="F:transferase activity, transferring alkyl or aryl (other than methyl) groups"/>
    <property type="evidence" value="ECO:0007669"/>
    <property type="project" value="InterPro"/>
</dbReference>
<dbReference type="PANTHER" id="PTHR42723">
    <property type="entry name" value="CHLOROPHYLL SYNTHASE"/>
    <property type="match status" value="1"/>
</dbReference>
<feature type="transmembrane region" description="Helical" evidence="5">
    <location>
        <begin position="371"/>
        <end position="391"/>
    </location>
</feature>
<gene>
    <name evidence="6" type="ORF">KP509_06G062300</name>
</gene>